<dbReference type="EMBL" id="JAFFHB010000009">
    <property type="protein sequence ID" value="KAK4662122.1"/>
    <property type="molecule type" value="Genomic_DNA"/>
</dbReference>
<name>A0ABR0H2K7_9PEZI</name>
<dbReference type="RefSeq" id="XP_062762088.1">
    <property type="nucleotide sequence ID" value="XM_062906479.1"/>
</dbReference>
<reference evidence="1 2" key="1">
    <citation type="journal article" date="2023" name="bioRxiv">
        <title>High-quality genome assemblies of four members of thePodospora anserinaspecies complex.</title>
        <authorList>
            <person name="Ament-Velasquez S.L."/>
            <person name="Vogan A.A."/>
            <person name="Wallerman O."/>
            <person name="Hartmann F."/>
            <person name="Gautier V."/>
            <person name="Silar P."/>
            <person name="Giraud T."/>
            <person name="Johannesson H."/>
        </authorList>
    </citation>
    <scope>NUCLEOTIDE SEQUENCE [LARGE SCALE GENOMIC DNA]</scope>
    <source>
        <strain evidence="1 2">CBS 411.78</strain>
    </source>
</reference>
<evidence type="ECO:0000313" key="1">
    <source>
        <dbReference type="EMBL" id="KAK4662122.1"/>
    </source>
</evidence>
<keyword evidence="2" id="KW-1185">Reference proteome</keyword>
<sequence length="102" mass="11190">MVHFELFMNEQCKKKKKKKKKKSLSSPGSLLFSLIIILSAGNQLQPFPTFGAPNRSTGKRRLTAAFCSLAAAHAIYFSKYSTAVSLGSSSSFLPPFITLLCE</sequence>
<protein>
    <submittedName>
        <fullName evidence="1">Uncharacterized protein</fullName>
    </submittedName>
</protein>
<dbReference type="GeneID" id="87926748"/>
<dbReference type="Proteomes" id="UP001326199">
    <property type="component" value="Unassembled WGS sequence"/>
</dbReference>
<gene>
    <name evidence="1" type="ORF">QC763_0110110</name>
</gene>
<comment type="caution">
    <text evidence="1">The sequence shown here is derived from an EMBL/GenBank/DDBJ whole genome shotgun (WGS) entry which is preliminary data.</text>
</comment>
<proteinExistence type="predicted"/>
<organism evidence="1 2">
    <name type="scientific">Podospora pseudopauciseta</name>
    <dbReference type="NCBI Taxonomy" id="2093780"/>
    <lineage>
        <taxon>Eukaryota</taxon>
        <taxon>Fungi</taxon>
        <taxon>Dikarya</taxon>
        <taxon>Ascomycota</taxon>
        <taxon>Pezizomycotina</taxon>
        <taxon>Sordariomycetes</taxon>
        <taxon>Sordariomycetidae</taxon>
        <taxon>Sordariales</taxon>
        <taxon>Podosporaceae</taxon>
        <taxon>Podospora</taxon>
    </lineage>
</organism>
<accession>A0ABR0H2K7</accession>
<evidence type="ECO:0000313" key="2">
    <source>
        <dbReference type="Proteomes" id="UP001326199"/>
    </source>
</evidence>